<evidence type="ECO:0000256" key="4">
    <source>
        <dbReference type="SAM" id="MobiDB-lite"/>
    </source>
</evidence>
<accession>A0A0B6Z892</accession>
<protein>
    <recommendedName>
        <fullName evidence="2">G patch domain-containing protein 11</fullName>
    </recommendedName>
    <alternativeName>
        <fullName evidence="3">Coiled-coil domain-containing protein 75</fullName>
    </alternativeName>
</protein>
<dbReference type="InterPro" id="IPR039249">
    <property type="entry name" value="GPATCH11"/>
</dbReference>
<feature type="region of interest" description="Disordered" evidence="4">
    <location>
        <begin position="1"/>
        <end position="53"/>
    </location>
</feature>
<dbReference type="PROSITE" id="PS50174">
    <property type="entry name" value="G_PATCH"/>
    <property type="match status" value="1"/>
</dbReference>
<proteinExistence type="inferred from homology"/>
<dbReference type="PANTHER" id="PTHR21032:SF0">
    <property type="entry name" value="G PATCH DOMAIN-CONTAINING PROTEIN 11"/>
    <property type="match status" value="1"/>
</dbReference>
<name>A0A0B6Z892_9EUPU</name>
<feature type="region of interest" description="Disordered" evidence="4">
    <location>
        <begin position="190"/>
        <end position="234"/>
    </location>
</feature>
<dbReference type="GO" id="GO:0003676">
    <property type="term" value="F:nucleic acid binding"/>
    <property type="evidence" value="ECO:0007669"/>
    <property type="project" value="InterPro"/>
</dbReference>
<sequence>MSSEEEDYMSDAFLQKCGDSRPGLAPKQIQKKYEKEKAQKQANKSNTFIPKHKLEAVHREAGLKSSIGSDSKGFALLQKMGYKPGMGIGKHGTGRVEPVSIELKSGRSGLGRDSEMKRKATEMNNMRAVMAVKRRKADESRKDTFMDRLKERFSYKNLEKDLRTAQKACLQLDQQEGISSPGEAFFWPANSLPSLKESDDEETEEGEELVSKIPLDSRVEDSDDEYSDNGVDDRPASIEFSDFEKLDVLTRYLRNIYYYCIWCGTKYNDTRDLESNCPGNSADAHDG</sequence>
<feature type="compositionally biased region" description="Acidic residues" evidence="4">
    <location>
        <begin position="198"/>
        <end position="208"/>
    </location>
</feature>
<evidence type="ECO:0000256" key="2">
    <source>
        <dbReference type="ARBA" id="ARBA00021978"/>
    </source>
</evidence>
<dbReference type="Pfam" id="PF13821">
    <property type="entry name" value="DUF4187"/>
    <property type="match status" value="1"/>
</dbReference>
<feature type="compositionally biased region" description="Basic and acidic residues" evidence="4">
    <location>
        <begin position="110"/>
        <end position="121"/>
    </location>
</feature>
<dbReference type="GO" id="GO:0000776">
    <property type="term" value="C:kinetochore"/>
    <property type="evidence" value="ECO:0007669"/>
    <property type="project" value="TreeGrafter"/>
</dbReference>
<dbReference type="PANTHER" id="PTHR21032">
    <property type="entry name" value="G PATCH DOMAIN-CONTAINING PROTEIN 11"/>
    <property type="match status" value="1"/>
</dbReference>
<feature type="region of interest" description="Disordered" evidence="4">
    <location>
        <begin position="87"/>
        <end position="143"/>
    </location>
</feature>
<evidence type="ECO:0000256" key="1">
    <source>
        <dbReference type="ARBA" id="ARBA00007140"/>
    </source>
</evidence>
<evidence type="ECO:0000256" key="3">
    <source>
        <dbReference type="ARBA" id="ARBA00030688"/>
    </source>
</evidence>
<dbReference type="EMBL" id="HACG01017296">
    <property type="protein sequence ID" value="CEK64161.1"/>
    <property type="molecule type" value="Transcribed_RNA"/>
</dbReference>
<dbReference type="SMART" id="SM00443">
    <property type="entry name" value="G_patch"/>
    <property type="match status" value="1"/>
</dbReference>
<evidence type="ECO:0000313" key="6">
    <source>
        <dbReference type="EMBL" id="CEK64161.1"/>
    </source>
</evidence>
<organism evidence="6">
    <name type="scientific">Arion vulgaris</name>
    <dbReference type="NCBI Taxonomy" id="1028688"/>
    <lineage>
        <taxon>Eukaryota</taxon>
        <taxon>Metazoa</taxon>
        <taxon>Spiralia</taxon>
        <taxon>Lophotrochozoa</taxon>
        <taxon>Mollusca</taxon>
        <taxon>Gastropoda</taxon>
        <taxon>Heterobranchia</taxon>
        <taxon>Euthyneura</taxon>
        <taxon>Panpulmonata</taxon>
        <taxon>Eupulmonata</taxon>
        <taxon>Stylommatophora</taxon>
        <taxon>Helicina</taxon>
        <taxon>Arionoidea</taxon>
        <taxon>Arionidae</taxon>
        <taxon>Arion</taxon>
    </lineage>
</organism>
<dbReference type="SMART" id="SM01173">
    <property type="entry name" value="DUF4187"/>
    <property type="match status" value="1"/>
</dbReference>
<dbReference type="Pfam" id="PF01585">
    <property type="entry name" value="G-patch"/>
    <property type="match status" value="1"/>
</dbReference>
<dbReference type="InterPro" id="IPR000467">
    <property type="entry name" value="G_patch_dom"/>
</dbReference>
<reference evidence="6" key="1">
    <citation type="submission" date="2014-12" db="EMBL/GenBank/DDBJ databases">
        <title>Insight into the proteome of Arion vulgaris.</title>
        <authorList>
            <person name="Aradska J."/>
            <person name="Bulat T."/>
            <person name="Smidak R."/>
            <person name="Sarate P."/>
            <person name="Gangsoo J."/>
            <person name="Sialana F."/>
            <person name="Bilban M."/>
            <person name="Lubec G."/>
        </authorList>
    </citation>
    <scope>NUCLEOTIDE SEQUENCE</scope>
    <source>
        <tissue evidence="6">Skin</tissue>
    </source>
</reference>
<dbReference type="InterPro" id="IPR025239">
    <property type="entry name" value="DUF4187"/>
</dbReference>
<gene>
    <name evidence="6" type="primary">ORF50786</name>
</gene>
<dbReference type="AlphaFoldDB" id="A0A0B6Z892"/>
<evidence type="ECO:0000259" key="5">
    <source>
        <dbReference type="PROSITE" id="PS50174"/>
    </source>
</evidence>
<feature type="domain" description="G-patch" evidence="5">
    <location>
        <begin position="69"/>
        <end position="115"/>
    </location>
</feature>
<comment type="similarity">
    <text evidence="1">Belongs to the GPATCH11 family.</text>
</comment>